<keyword evidence="2" id="KW-0813">Transport</keyword>
<evidence type="ECO:0000313" key="13">
    <source>
        <dbReference type="RefSeq" id="XP_022089795.1"/>
    </source>
</evidence>
<evidence type="ECO:0000259" key="9">
    <source>
        <dbReference type="Pfam" id="PF24597"/>
    </source>
</evidence>
<evidence type="ECO:0000256" key="3">
    <source>
        <dbReference type="ARBA" id="ARBA00022927"/>
    </source>
</evidence>
<feature type="compositionally biased region" description="Basic and acidic residues" evidence="7">
    <location>
        <begin position="1151"/>
        <end position="1164"/>
    </location>
</feature>
<feature type="region of interest" description="Disordered" evidence="7">
    <location>
        <begin position="632"/>
        <end position="708"/>
    </location>
</feature>
<dbReference type="GO" id="GO:0006895">
    <property type="term" value="P:Golgi to endosome transport"/>
    <property type="evidence" value="ECO:0007669"/>
    <property type="project" value="InterPro"/>
</dbReference>
<proteinExistence type="inferred from homology"/>
<evidence type="ECO:0000259" key="10">
    <source>
        <dbReference type="Pfam" id="PF24598"/>
    </source>
</evidence>
<dbReference type="GO" id="GO:0005802">
    <property type="term" value="C:trans-Golgi network"/>
    <property type="evidence" value="ECO:0007669"/>
    <property type="project" value="TreeGrafter"/>
</dbReference>
<feature type="compositionally biased region" description="Polar residues" evidence="7">
    <location>
        <begin position="2143"/>
        <end position="2168"/>
    </location>
</feature>
<keyword evidence="3" id="KW-0653">Protein transport</keyword>
<dbReference type="PANTHER" id="PTHR14042">
    <property type="entry name" value="DOPEY-RELATED"/>
    <property type="match status" value="1"/>
</dbReference>
<feature type="compositionally biased region" description="Polar residues" evidence="7">
    <location>
        <begin position="755"/>
        <end position="765"/>
    </location>
</feature>
<evidence type="ECO:0000256" key="1">
    <source>
        <dbReference type="ARBA" id="ARBA00004395"/>
    </source>
</evidence>
<dbReference type="GO" id="GO:0005829">
    <property type="term" value="C:cytosol"/>
    <property type="evidence" value="ECO:0007669"/>
    <property type="project" value="GOC"/>
</dbReference>
<name>A0A8B7YBN0_ACAPL</name>
<dbReference type="Pfam" id="PF04118">
    <property type="entry name" value="Dopey_N"/>
    <property type="match status" value="1"/>
</dbReference>
<evidence type="ECO:0000256" key="5">
    <source>
        <dbReference type="ARBA" id="ARBA00023136"/>
    </source>
</evidence>
<feature type="region of interest" description="Disordered" evidence="7">
    <location>
        <begin position="818"/>
        <end position="844"/>
    </location>
</feature>
<dbReference type="Pfam" id="PF24597">
    <property type="entry name" value="TPR_DOP1_M"/>
    <property type="match status" value="1"/>
</dbReference>
<dbReference type="GO" id="GO:0015031">
    <property type="term" value="P:protein transport"/>
    <property type="evidence" value="ECO:0007669"/>
    <property type="project" value="UniProtKB-KW"/>
</dbReference>
<evidence type="ECO:0000256" key="6">
    <source>
        <dbReference type="ARBA" id="ARBA00046326"/>
    </source>
</evidence>
<feature type="region of interest" description="Disordered" evidence="7">
    <location>
        <begin position="1356"/>
        <end position="1394"/>
    </location>
</feature>
<feature type="compositionally biased region" description="Low complexity" evidence="7">
    <location>
        <begin position="1260"/>
        <end position="1273"/>
    </location>
</feature>
<evidence type="ECO:0000259" key="8">
    <source>
        <dbReference type="Pfam" id="PF04118"/>
    </source>
</evidence>
<evidence type="ECO:0000256" key="4">
    <source>
        <dbReference type="ARBA" id="ARBA00023034"/>
    </source>
</evidence>
<keyword evidence="5" id="KW-0472">Membrane</keyword>
<evidence type="ECO:0000256" key="2">
    <source>
        <dbReference type="ARBA" id="ARBA00022448"/>
    </source>
</evidence>
<keyword evidence="12" id="KW-1185">Reference proteome</keyword>
<feature type="region of interest" description="Disordered" evidence="7">
    <location>
        <begin position="1149"/>
        <end position="1170"/>
    </location>
</feature>
<feature type="region of interest" description="Disordered" evidence="7">
    <location>
        <begin position="2128"/>
        <end position="2168"/>
    </location>
</feature>
<evidence type="ECO:0000256" key="7">
    <source>
        <dbReference type="SAM" id="MobiDB-lite"/>
    </source>
</evidence>
<dbReference type="Pfam" id="PF24598">
    <property type="entry name" value="DOP1_C"/>
    <property type="match status" value="1"/>
</dbReference>
<organism evidence="12 13">
    <name type="scientific">Acanthaster planci</name>
    <name type="common">Crown-of-thorns starfish</name>
    <dbReference type="NCBI Taxonomy" id="133434"/>
    <lineage>
        <taxon>Eukaryota</taxon>
        <taxon>Metazoa</taxon>
        <taxon>Echinodermata</taxon>
        <taxon>Eleutherozoa</taxon>
        <taxon>Asterozoa</taxon>
        <taxon>Asteroidea</taxon>
        <taxon>Valvatacea</taxon>
        <taxon>Valvatida</taxon>
        <taxon>Acanthasteridae</taxon>
        <taxon>Acanthaster</taxon>
    </lineage>
</organism>
<comment type="subcellular location">
    <subcellularLocation>
        <location evidence="1">Golgi apparatus membrane</location>
        <topology evidence="1">Peripheral membrane protein</topology>
    </subcellularLocation>
</comment>
<dbReference type="InterPro" id="IPR040314">
    <property type="entry name" value="DOP1"/>
</dbReference>
<dbReference type="OrthoDB" id="297643at2759"/>
<dbReference type="InterPro" id="IPR056459">
    <property type="entry name" value="TPR_DOP1"/>
</dbReference>
<dbReference type="Proteomes" id="UP000694845">
    <property type="component" value="Unplaced"/>
</dbReference>
<accession>A0A8B7YBN0</accession>
<evidence type="ECO:0000259" key="11">
    <source>
        <dbReference type="Pfam" id="PF24601"/>
    </source>
</evidence>
<reference evidence="13" key="1">
    <citation type="submission" date="2025-08" db="UniProtKB">
        <authorList>
            <consortium name="RefSeq"/>
        </authorList>
    </citation>
    <scope>IDENTIFICATION</scope>
</reference>
<dbReference type="GO" id="GO:0005768">
    <property type="term" value="C:endosome"/>
    <property type="evidence" value="ECO:0007669"/>
    <property type="project" value="TreeGrafter"/>
</dbReference>
<feature type="compositionally biased region" description="Low complexity" evidence="7">
    <location>
        <begin position="1833"/>
        <end position="1847"/>
    </location>
</feature>
<feature type="region of interest" description="Disordered" evidence="7">
    <location>
        <begin position="745"/>
        <end position="765"/>
    </location>
</feature>
<feature type="compositionally biased region" description="Basic and acidic residues" evidence="7">
    <location>
        <begin position="1275"/>
        <end position="1296"/>
    </location>
</feature>
<feature type="region of interest" description="Disordered" evidence="7">
    <location>
        <begin position="1824"/>
        <end position="1847"/>
    </location>
</feature>
<feature type="compositionally biased region" description="Polar residues" evidence="7">
    <location>
        <begin position="1864"/>
        <end position="1876"/>
    </location>
</feature>
<feature type="domain" description="DOP1 N-terminal" evidence="8">
    <location>
        <begin position="49"/>
        <end position="335"/>
    </location>
</feature>
<dbReference type="InterPro" id="IPR007249">
    <property type="entry name" value="DOP1_N"/>
</dbReference>
<dbReference type="GeneID" id="110978826"/>
<comment type="similarity">
    <text evidence="6">Belongs to the DOP1 family.</text>
</comment>
<feature type="domain" description="DOP1-like TPR" evidence="11">
    <location>
        <begin position="1451"/>
        <end position="1816"/>
    </location>
</feature>
<dbReference type="InterPro" id="IPR056457">
    <property type="entry name" value="DOP1_C"/>
</dbReference>
<dbReference type="PANTHER" id="PTHR14042:SF24">
    <property type="entry name" value="PROTEIN DOPEY-1 HOMOLOG"/>
    <property type="match status" value="1"/>
</dbReference>
<dbReference type="InterPro" id="IPR056458">
    <property type="entry name" value="TPR_DOP1_M"/>
</dbReference>
<feature type="region of interest" description="Disordered" evidence="7">
    <location>
        <begin position="1859"/>
        <end position="1880"/>
    </location>
</feature>
<keyword evidence="4" id="KW-0333">Golgi apparatus</keyword>
<evidence type="ECO:0000313" key="12">
    <source>
        <dbReference type="Proteomes" id="UP000694845"/>
    </source>
</evidence>
<feature type="region of interest" description="Disordered" evidence="7">
    <location>
        <begin position="1252"/>
        <end position="1318"/>
    </location>
</feature>
<dbReference type="RefSeq" id="XP_022089795.1">
    <property type="nucleotide sequence ID" value="XM_022234103.1"/>
</dbReference>
<feature type="compositionally biased region" description="Low complexity" evidence="7">
    <location>
        <begin position="686"/>
        <end position="699"/>
    </location>
</feature>
<feature type="compositionally biased region" description="Polar residues" evidence="7">
    <location>
        <begin position="1368"/>
        <end position="1378"/>
    </location>
</feature>
<sequence>MHAKYAHITCTVYMQSCALRTGREAVHADSNYDTQSTAMNLDESELMSDPKFKAYSAAVDKALKGFEYSSEWADLISALAKLIKVLQSNSTRYSVIPKRLLIGKRLAQCTHPALPSGVHLKALETYDLIFRTIGPKQLCQDMFIYSAGLFPLLGSAAMAVKPKLLHLYEEHYLPLGEHLKPCLTGLLQGIMPGLEEGSEFFDRTNALLEQLCAGMVKSNFYSALWECVLTSPGVRLPAVSFVLSQLDRKASIKEQSHILGNSREKLVKAVCESLYDSVVLVQRSVLDLVLLCFPLHDYCVSKDEQTHILTAALNVLLRRDMSLNRRLFSWLLGTDVRKTEPDTTAKKPTDLTVERSDSLLSTEDETSAYFEAHSKAMLVESLKVWLHTIPSGLNEDEAKAAILKPYKILISLLDKPELSTIIVEDVFIEVFRALFNRCTTGCENDVWKGLISESQESLLLSTPSRKLLTRNARPVELIKTANLLFGVFESHFMWEFIAARFDLCCQETVMRGGMAPSIGDGSRTLTCSEMCKLVDFLLDIVSLETYVETTTEYLPNLLCKLTVSLSNYCEYLSLSEIKDTLCLCTKLLTKVQPSMVTSPNQWDTSTPQRLMAHVDIIEKGLEIVDGGSSGITGRDLSLQQSSTPREMSKSQSVMNSSDGKKEASSGSAAAQDESPESERADKTKQGKQSSSKKFPLSPRRSLDRLSSERLEDAELPALDDDFQIERVKRPTKMASLDSVSKDETIEFRPSHRRTPSSVSLTTSLAESDQDGQPVFIMQACVQCYQTFFAKFVSSKILPEAEVVKRHLKKLNVKYSGTQEKRQPSVGEGLKVKQPHGFGDLTDKMSEDGRLRTNSALTSDEAVAVYIRDVELQCTSSPSALQAFSTACHLLVEFACFPMYCNETASAAHIVTPTTTGSALGLPEWLQSLVATSCFVNNFMLQTTAISTTLELIALTKSVTDRSDTKLVLPNPPNSPKADSGTISVVLIPAVSASHLHTINFGTSFFQRVATSLWHYMSANTPNCHQKSADLLHQLHNVAPDVYICEDIIGNSLVQINKAVSLAAHIKYAQLWHLIRSQILSASPASKVLTFDRSLLVMMDSLECPDCMIRSVTQTWLVHAIDRGDIARLLEPILLVLLHPATARVSVQFLHTKPEQKSGGEGKTDEDGDEDVENRIYSISSVDGEVKYYVIKDGKRAIAINPSKQDPVFACTTIDDKMKYVTNKANSGLRYSVPPQMLSKTLSVTVNPMNQSAYISDTDSDTSSSPKVKVSSSRKPSKEESAEKRKIRKVPDERRPSDLGNLPETLGKATPSTSTDDLCEEPSYVYNEEVDESPEDAVRGILMSVIEEAMRQVDGLGQEGDARGEDRSTASSGSKQSYVVTPASPRSKAGVKSTNLENLSPEDYILDDLENAMSGIETEPSDIEMAEAATEDRAPQGQPKMLPALKLNAVPPLQQHILLYVQVYDAQRMLYVLSTIKTILSTNPWPLVCAMSSTSISSTNTPQLIKLQQLLARHKRCITGQDFYSDLEQEALTIFRSSTYLEIVVLICVYYMRSYYPHDLKASEDDVHGNRDVQIASMEVLRLILHELVYIVKDSGRGLATFISDLLIRSKVQKAVLYCLLSSVFNSHHRGSGKTQSLEPEIILDISQDMSDRGAQAFQIQLLKLARTLIFLEDQLFTLKDDTDTGSNADSEWEYLRMKFTPQKTSSVGFVRSERFGSQSIFITAVLSALKQYQICHMHRHWVAVVTEALPHLERGLPKLALPVCNQLCKNLEQLTILYTPGDSNKKLEVNLENVPPDHVVTMLEGLTTICHFCLLESTSNLSAMGSRHSGPVTSSTSALESESSTSTPLLSSLLGALTRDKSKSTANPSSSQTNNPKADARKGLLGMLPRIISSVAKLWAVILRCERLRDSLSKPEEPPSWSFGPPKLSTEGTRQQILELLSPIALHHPVNLMAAIGVVWSDWKKKSGAKQTNVVRQACEDQVVLVELVSAIRAMPTDTLMQTIKQVLKAPPFTIRDKDQPGLETSMLQFVFCYIGRMSIMSVRDSWQSLLSLLKEGLQLGLAPPGQFLLLRILSEIVHKIPAFEDRKDQKELQEVTQRLVEACNTIAGSSLEQSTWLRRNVSVKINPQEQTVSQTDEPDGGDSTSEMTSVTTTDPSTPFGTPTNSPKNYSQYSVQALNLLAELLATLLDMVYGSDEKDKVVPLLTSIMHNVTPYLKNHSSPNTPSFRACTALLASLSGYQYTRKSWKKDAFDLLLDPSFFQVDIVSIHNWLPVIDNLMTHDKTTYRDLMARVAAFQNTSLNLFTSKEAEIDQRAQLLKRLSFTIFCSETDQYVRFLPDIQERLAENLRQSQGPAVHEQVFVCFRVLLLRISPHHLTGLWPTVISELVQVFLHMEEQLTCTPESSKKSVIKRVTSTDFASFFLGGNGNIPQTLSNVAKPWLGLYLAACKLLDLAICLPAESLPQFQVYKWAFVGGGKKKDSPMQFVPHVSRAAQLLRTRYKQENGMDGPALKVSPGRPLLTMYQIKSIEELLPFFNTICPESDTSLVNQIPDLIQLEREVKTSSSGRGWKIEDLVDVEDLPPLDLIEKLMERDFLIPLAAS</sequence>
<dbReference type="GO" id="GO:0000139">
    <property type="term" value="C:Golgi membrane"/>
    <property type="evidence" value="ECO:0007669"/>
    <property type="project" value="UniProtKB-SubCell"/>
</dbReference>
<feature type="domain" description="DOP1-like middle TPR" evidence="9">
    <location>
        <begin position="369"/>
        <end position="608"/>
    </location>
</feature>
<protein>
    <submittedName>
        <fullName evidence="13">Protein dopey-1-like isoform X1</fullName>
    </submittedName>
</protein>
<feature type="compositionally biased region" description="Polar residues" evidence="7">
    <location>
        <begin position="637"/>
        <end position="655"/>
    </location>
</feature>
<dbReference type="KEGG" id="aplc:110978826"/>
<feature type="domain" description="DOP1-like C-terminal" evidence="10">
    <location>
        <begin position="2030"/>
        <end position="2409"/>
    </location>
</feature>
<gene>
    <name evidence="13" type="primary">LOC110978826</name>
</gene>
<dbReference type="Pfam" id="PF24601">
    <property type="entry name" value="TPR_DOP1"/>
    <property type="match status" value="1"/>
</dbReference>